<dbReference type="GO" id="GO:0045087">
    <property type="term" value="P:innate immune response"/>
    <property type="evidence" value="ECO:0007669"/>
    <property type="project" value="TreeGrafter"/>
</dbReference>
<protein>
    <recommendedName>
        <fullName evidence="1">DUF7809 domain-containing protein</fullName>
    </recommendedName>
</protein>
<keyword evidence="3" id="KW-1185">Reference proteome</keyword>
<evidence type="ECO:0000313" key="2">
    <source>
        <dbReference type="EMBL" id="PIC43712.1"/>
    </source>
</evidence>
<dbReference type="PANTHER" id="PTHR21447">
    <property type="entry name" value="RING-TYPE DOMAIN-CONTAINING PROTEIN-RELATED"/>
    <property type="match status" value="1"/>
</dbReference>
<dbReference type="STRING" id="1611254.A0A2G5UVZ9"/>
<dbReference type="Pfam" id="PF25100">
    <property type="entry name" value="DUF7809"/>
    <property type="match status" value="1"/>
</dbReference>
<dbReference type="AlphaFoldDB" id="A0A2G5UVZ9"/>
<dbReference type="Proteomes" id="UP000230233">
    <property type="component" value="Chromosome II"/>
</dbReference>
<name>A0A2G5UVZ9_9PELO</name>
<evidence type="ECO:0000259" key="1">
    <source>
        <dbReference type="Pfam" id="PF25100"/>
    </source>
</evidence>
<dbReference type="InterPro" id="IPR056711">
    <property type="entry name" value="DUF7809"/>
</dbReference>
<sequence>MSKFLEIPGIATTPMCLHQEALCYILRKFQPGLNCLQYPEDKLKGQEEKLIQSLIDKSNYKLRMYGSAGELLENINIYKDFPANHKFFGTCDVHYQTRPRIFTSFNNEKYIAKSDLFVILQNMILPMGGGLPVEVSFILDYYLKSQEEKVRNSTEFLRFDEKRFNQLEKEIKEEMLQRQLSV</sequence>
<evidence type="ECO:0000313" key="3">
    <source>
        <dbReference type="Proteomes" id="UP000230233"/>
    </source>
</evidence>
<dbReference type="GO" id="GO:0045121">
    <property type="term" value="C:membrane raft"/>
    <property type="evidence" value="ECO:0007669"/>
    <property type="project" value="TreeGrafter"/>
</dbReference>
<accession>A0A2G5UVZ9</accession>
<organism evidence="2 3">
    <name type="scientific">Caenorhabditis nigoni</name>
    <dbReference type="NCBI Taxonomy" id="1611254"/>
    <lineage>
        <taxon>Eukaryota</taxon>
        <taxon>Metazoa</taxon>
        <taxon>Ecdysozoa</taxon>
        <taxon>Nematoda</taxon>
        <taxon>Chromadorea</taxon>
        <taxon>Rhabditida</taxon>
        <taxon>Rhabditina</taxon>
        <taxon>Rhabditomorpha</taxon>
        <taxon>Rhabditoidea</taxon>
        <taxon>Rhabditidae</taxon>
        <taxon>Peloderinae</taxon>
        <taxon>Caenorhabditis</taxon>
    </lineage>
</organism>
<feature type="domain" description="DUF7809" evidence="1">
    <location>
        <begin position="110"/>
        <end position="175"/>
    </location>
</feature>
<dbReference type="PANTHER" id="PTHR21447:SF13">
    <property type="entry name" value="RING-TYPE DOMAIN-CONTAINING PROTEIN"/>
    <property type="match status" value="1"/>
</dbReference>
<gene>
    <name evidence="2" type="primary">Cnig_chr_II.g4344</name>
    <name evidence="2" type="ORF">B9Z55_004344</name>
</gene>
<reference evidence="3" key="1">
    <citation type="submission" date="2017-10" db="EMBL/GenBank/DDBJ databases">
        <title>Rapid genome shrinkage in a self-fertile nematode reveals novel sperm competition proteins.</title>
        <authorList>
            <person name="Yin D."/>
            <person name="Schwarz E.M."/>
            <person name="Thomas C.G."/>
            <person name="Felde R.L."/>
            <person name="Korf I.F."/>
            <person name="Cutter A.D."/>
            <person name="Schartner C.M."/>
            <person name="Ralston E.J."/>
            <person name="Meyer B.J."/>
            <person name="Haag E.S."/>
        </authorList>
    </citation>
    <scope>NUCLEOTIDE SEQUENCE [LARGE SCALE GENOMIC DNA]</scope>
    <source>
        <strain evidence="3">JU1422</strain>
    </source>
</reference>
<proteinExistence type="predicted"/>
<dbReference type="EMBL" id="PDUG01000002">
    <property type="protein sequence ID" value="PIC43712.1"/>
    <property type="molecule type" value="Genomic_DNA"/>
</dbReference>
<comment type="caution">
    <text evidence="2">The sequence shown here is derived from an EMBL/GenBank/DDBJ whole genome shotgun (WGS) entry which is preliminary data.</text>
</comment>